<dbReference type="UniPathway" id="UPA00049">
    <property type="reaction ID" value="UER00062"/>
</dbReference>
<reference evidence="16" key="1">
    <citation type="submission" date="2019-10" db="EMBL/GenBank/DDBJ databases">
        <title>Metagenomic sequencing of thiosulfate-disproportionating enrichment culture.</title>
        <authorList>
            <person name="Umezawa K."/>
            <person name="Kojima H."/>
            <person name="Fukui M."/>
        </authorList>
    </citation>
    <scope>NUCLEOTIDE SEQUENCE</scope>
    <source>
        <strain evidence="16">45J</strain>
    </source>
</reference>
<evidence type="ECO:0000256" key="6">
    <source>
        <dbReference type="ARBA" id="ARBA00009320"/>
    </source>
</evidence>
<evidence type="ECO:0000313" key="16">
    <source>
        <dbReference type="EMBL" id="GER93226.1"/>
    </source>
</evidence>
<evidence type="ECO:0000256" key="3">
    <source>
        <dbReference type="ARBA" id="ARBA00004824"/>
    </source>
</evidence>
<dbReference type="GO" id="GO:0009097">
    <property type="term" value="P:isoleucine biosynthetic process"/>
    <property type="evidence" value="ECO:0007669"/>
    <property type="project" value="UniProtKB-UniPathway"/>
</dbReference>
<dbReference type="AlphaFoldDB" id="A0A5J4L6P7"/>
<organism evidence="16">
    <name type="scientific">hot springs metagenome</name>
    <dbReference type="NCBI Taxonomy" id="433727"/>
    <lineage>
        <taxon>unclassified sequences</taxon>
        <taxon>metagenomes</taxon>
        <taxon>ecological metagenomes</taxon>
    </lineage>
</organism>
<evidence type="ECO:0000256" key="11">
    <source>
        <dbReference type="ARBA" id="ARBA00022898"/>
    </source>
</evidence>
<keyword evidence="10" id="KW-0808">Transferase</keyword>
<dbReference type="InterPro" id="IPR018300">
    <property type="entry name" value="Aminotrans_IV_CS"/>
</dbReference>
<accession>A0A5J4L6P7</accession>
<dbReference type="GO" id="GO:0004084">
    <property type="term" value="F:branched-chain-amino-acid transaminase activity"/>
    <property type="evidence" value="ECO:0007669"/>
    <property type="project" value="UniProtKB-EC"/>
</dbReference>
<comment type="caution">
    <text evidence="16">The sequence shown here is derived from an EMBL/GenBank/DDBJ whole genome shotgun (WGS) entry which is preliminary data.</text>
</comment>
<dbReference type="GO" id="GO:0009098">
    <property type="term" value="P:L-leucine biosynthetic process"/>
    <property type="evidence" value="ECO:0007669"/>
    <property type="project" value="UniProtKB-UniPathway"/>
</dbReference>
<protein>
    <recommendedName>
        <fullName evidence="7">branched-chain-amino-acid transaminase</fullName>
        <ecNumber evidence="7">2.6.1.42</ecNumber>
    </recommendedName>
</protein>
<dbReference type="UniPathway" id="UPA00048">
    <property type="reaction ID" value="UER00073"/>
</dbReference>
<evidence type="ECO:0000256" key="13">
    <source>
        <dbReference type="ARBA" id="ARBA00048212"/>
    </source>
</evidence>
<comment type="catalytic activity">
    <reaction evidence="14">
        <text>L-isoleucine + 2-oxoglutarate = (S)-3-methyl-2-oxopentanoate + L-glutamate</text>
        <dbReference type="Rhea" id="RHEA:24801"/>
        <dbReference type="ChEBI" id="CHEBI:16810"/>
        <dbReference type="ChEBI" id="CHEBI:29985"/>
        <dbReference type="ChEBI" id="CHEBI:35146"/>
        <dbReference type="ChEBI" id="CHEBI:58045"/>
        <dbReference type="EC" id="2.6.1.42"/>
    </reaction>
</comment>
<evidence type="ECO:0000256" key="10">
    <source>
        <dbReference type="ARBA" id="ARBA00022679"/>
    </source>
</evidence>
<keyword evidence="9" id="KW-0028">Amino-acid biosynthesis</keyword>
<evidence type="ECO:0000256" key="15">
    <source>
        <dbReference type="ARBA" id="ARBA00049229"/>
    </source>
</evidence>
<sequence length="303" mass="34077">MFVYLNNKIVPASEAKVSVFDHGFLYGDGIYETMRVYDGVIFMLDEHIKRLYRSASLIGLNIPKKIPDIKISIYETLKANSLTNAYVRLTISRGYGTIGLDPDLCKEPTFVVITNEFKSYPRSYYKEGIKSIISSVRRNLKEAINPQIKSLNFLNNILAKIEAKQADVYEAIMLNAEGYLTEGTISNIFFVKDNILCTPSVECGILDGITRAIVIDLALKNGLEVKEGKFTPEELYMASEVFITNTTMEVMPVSSIVDRTMHSTACIAHKPVGEISKLLLKKYQQEVNGYVKEKKAEGPSLWE</sequence>
<evidence type="ECO:0000256" key="7">
    <source>
        <dbReference type="ARBA" id="ARBA00013053"/>
    </source>
</evidence>
<keyword evidence="12" id="KW-0100">Branched-chain amino acid biosynthesis</keyword>
<dbReference type="CDD" id="cd01558">
    <property type="entry name" value="D-AAT_like"/>
    <property type="match status" value="1"/>
</dbReference>
<evidence type="ECO:0000256" key="12">
    <source>
        <dbReference type="ARBA" id="ARBA00023304"/>
    </source>
</evidence>
<dbReference type="PANTHER" id="PTHR42743:SF11">
    <property type="entry name" value="AMINODEOXYCHORISMATE LYASE"/>
    <property type="match status" value="1"/>
</dbReference>
<comment type="similarity">
    <text evidence="6">Belongs to the class-IV pyridoxal-phosphate-dependent aminotransferase family.</text>
</comment>
<evidence type="ECO:0000256" key="4">
    <source>
        <dbReference type="ARBA" id="ARBA00004931"/>
    </source>
</evidence>
<dbReference type="Gene3D" id="3.30.470.10">
    <property type="match status" value="1"/>
</dbReference>
<comment type="cofactor">
    <cofactor evidence="1">
        <name>pyridoxal 5'-phosphate</name>
        <dbReference type="ChEBI" id="CHEBI:597326"/>
    </cofactor>
</comment>
<evidence type="ECO:0000256" key="14">
    <source>
        <dbReference type="ARBA" id="ARBA00048798"/>
    </source>
</evidence>
<keyword evidence="11" id="KW-0663">Pyridoxal phosphate</keyword>
<keyword evidence="8" id="KW-0032">Aminotransferase</keyword>
<evidence type="ECO:0000256" key="1">
    <source>
        <dbReference type="ARBA" id="ARBA00001933"/>
    </source>
</evidence>
<comment type="catalytic activity">
    <reaction evidence="15">
        <text>L-leucine + 2-oxoglutarate = 4-methyl-2-oxopentanoate + L-glutamate</text>
        <dbReference type="Rhea" id="RHEA:18321"/>
        <dbReference type="ChEBI" id="CHEBI:16810"/>
        <dbReference type="ChEBI" id="CHEBI:17865"/>
        <dbReference type="ChEBI" id="CHEBI:29985"/>
        <dbReference type="ChEBI" id="CHEBI:57427"/>
        <dbReference type="EC" id="2.6.1.42"/>
    </reaction>
</comment>
<dbReference type="Gene3D" id="3.20.10.10">
    <property type="entry name" value="D-amino Acid Aminotransferase, subunit A, domain 2"/>
    <property type="match status" value="1"/>
</dbReference>
<comment type="catalytic activity">
    <reaction evidence="13">
        <text>L-valine + 2-oxoglutarate = 3-methyl-2-oxobutanoate + L-glutamate</text>
        <dbReference type="Rhea" id="RHEA:24813"/>
        <dbReference type="ChEBI" id="CHEBI:11851"/>
        <dbReference type="ChEBI" id="CHEBI:16810"/>
        <dbReference type="ChEBI" id="CHEBI:29985"/>
        <dbReference type="ChEBI" id="CHEBI:57762"/>
        <dbReference type="EC" id="2.6.1.42"/>
    </reaction>
</comment>
<evidence type="ECO:0000256" key="2">
    <source>
        <dbReference type="ARBA" id="ARBA00003109"/>
    </source>
</evidence>
<dbReference type="UniPathway" id="UPA00047">
    <property type="reaction ID" value="UER00058"/>
</dbReference>
<comment type="pathway">
    <text evidence="5">Amino-acid biosynthesis; L-leucine biosynthesis; L-leucine from 3-methyl-2-oxobutanoate: step 4/4.</text>
</comment>
<comment type="pathway">
    <text evidence="3">Amino-acid biosynthesis; L-isoleucine biosynthesis; L-isoleucine from 2-oxobutanoate: step 4/4.</text>
</comment>
<dbReference type="NCBIfam" id="TIGR01122">
    <property type="entry name" value="ilvE_I"/>
    <property type="match status" value="1"/>
</dbReference>
<dbReference type="EC" id="2.6.1.42" evidence="7"/>
<dbReference type="PROSITE" id="PS00770">
    <property type="entry name" value="AA_TRANSFER_CLASS_4"/>
    <property type="match status" value="1"/>
</dbReference>
<evidence type="ECO:0000256" key="8">
    <source>
        <dbReference type="ARBA" id="ARBA00022576"/>
    </source>
</evidence>
<dbReference type="GO" id="GO:0005829">
    <property type="term" value="C:cytosol"/>
    <property type="evidence" value="ECO:0007669"/>
    <property type="project" value="TreeGrafter"/>
</dbReference>
<dbReference type="InterPro" id="IPR005785">
    <property type="entry name" value="B_amino_transI"/>
</dbReference>
<dbReference type="InterPro" id="IPR043131">
    <property type="entry name" value="BCAT-like_N"/>
</dbReference>
<dbReference type="InterPro" id="IPR043132">
    <property type="entry name" value="BCAT-like_C"/>
</dbReference>
<dbReference type="PANTHER" id="PTHR42743">
    <property type="entry name" value="AMINO-ACID AMINOTRANSFERASE"/>
    <property type="match status" value="1"/>
</dbReference>
<evidence type="ECO:0000256" key="5">
    <source>
        <dbReference type="ARBA" id="ARBA00005072"/>
    </source>
</evidence>
<dbReference type="GO" id="GO:0009099">
    <property type="term" value="P:L-valine biosynthetic process"/>
    <property type="evidence" value="ECO:0007669"/>
    <property type="project" value="UniProtKB-UniPathway"/>
</dbReference>
<dbReference type="InterPro" id="IPR001544">
    <property type="entry name" value="Aminotrans_IV"/>
</dbReference>
<comment type="function">
    <text evidence="2">Acts on leucine, isoleucine and valine.</text>
</comment>
<comment type="pathway">
    <text evidence="4">Amino-acid biosynthesis; L-valine biosynthesis; L-valine from pyruvate: step 4/4.</text>
</comment>
<evidence type="ECO:0000256" key="9">
    <source>
        <dbReference type="ARBA" id="ARBA00022605"/>
    </source>
</evidence>
<dbReference type="InterPro" id="IPR036038">
    <property type="entry name" value="Aminotransferase-like"/>
</dbReference>
<dbReference type="SUPFAM" id="SSF56752">
    <property type="entry name" value="D-aminoacid aminotransferase-like PLP-dependent enzymes"/>
    <property type="match status" value="1"/>
</dbReference>
<gene>
    <name evidence="16" type="ORF">A45J_0962</name>
</gene>
<dbReference type="Pfam" id="PF01063">
    <property type="entry name" value="Aminotran_4"/>
    <property type="match status" value="1"/>
</dbReference>
<name>A0A5J4L6P7_9ZZZZ</name>
<dbReference type="FunFam" id="3.20.10.10:FF:000002">
    <property type="entry name" value="D-alanine aminotransferase"/>
    <property type="match status" value="1"/>
</dbReference>
<dbReference type="InterPro" id="IPR050571">
    <property type="entry name" value="Class-IV_PLP-Dep_Aminotrnsfr"/>
</dbReference>
<dbReference type="EMBL" id="BLAB01000001">
    <property type="protein sequence ID" value="GER93226.1"/>
    <property type="molecule type" value="Genomic_DNA"/>
</dbReference>
<proteinExistence type="inferred from homology"/>